<evidence type="ECO:0008006" key="3">
    <source>
        <dbReference type="Google" id="ProtNLM"/>
    </source>
</evidence>
<gene>
    <name evidence="1" type="ORF">BKX93_13235</name>
</gene>
<evidence type="ECO:0000313" key="1">
    <source>
        <dbReference type="EMBL" id="AOZ50861.1"/>
    </source>
</evidence>
<accession>A0A1D9LI34</accession>
<dbReference type="Proteomes" id="UP000178776">
    <property type="component" value="Chromosome"/>
</dbReference>
<name>A0A1D9LI34_9NEIS</name>
<organism evidence="1 2">
    <name type="scientific">Chromobacterium vaccinii</name>
    <dbReference type="NCBI Taxonomy" id="1108595"/>
    <lineage>
        <taxon>Bacteria</taxon>
        <taxon>Pseudomonadati</taxon>
        <taxon>Pseudomonadota</taxon>
        <taxon>Betaproteobacteria</taxon>
        <taxon>Neisseriales</taxon>
        <taxon>Chromobacteriaceae</taxon>
        <taxon>Chromobacterium</taxon>
    </lineage>
</organism>
<protein>
    <recommendedName>
        <fullName evidence="3">Tail fiber assembly protein</fullName>
    </recommendedName>
</protein>
<dbReference type="KEGG" id="cvc:BKX93_13235"/>
<dbReference type="GeneID" id="68842174"/>
<dbReference type="EMBL" id="CP017707">
    <property type="protein sequence ID" value="AOZ50861.1"/>
    <property type="molecule type" value="Genomic_DNA"/>
</dbReference>
<evidence type="ECO:0000313" key="2">
    <source>
        <dbReference type="Proteomes" id="UP000178776"/>
    </source>
</evidence>
<sequence length="146" mass="15819">MTIFYSAGTGGFYDSEIHGEGYPADVVQVEVSVYEALFRGQEAGKLIQSDGNGCPVLVDGPALSIEQQRQARIARCQGEIGRLETDQHRAVRELLTLMLGGAVPADALRTEAGQKLQQVDTAIARLRAMMERIGKAQTVTELDEVV</sequence>
<reference evidence="1 2" key="1">
    <citation type="submission" date="2016-10" db="EMBL/GenBank/DDBJ databases">
        <title>Chromobacterium muskegensis sp. nov., an insecticidal bacterium isolated from Sphagnum bogs.</title>
        <authorList>
            <person name="Sparks M.E."/>
            <person name="Blackburn M.B."/>
            <person name="Gundersen-Rindal D.E."/>
            <person name="Mitchell A."/>
            <person name="Farrar R."/>
            <person name="Kuhar D."/>
        </authorList>
    </citation>
    <scope>NUCLEOTIDE SEQUENCE [LARGE SCALE GENOMIC DNA]</scope>
    <source>
        <strain evidence="1 2">21-1</strain>
    </source>
</reference>
<dbReference type="AlphaFoldDB" id="A0A1D9LI34"/>
<dbReference type="STRING" id="1108595.BKX93_13235"/>
<dbReference type="RefSeq" id="WP_070980164.1">
    <property type="nucleotide sequence ID" value="NZ_CP017707.1"/>
</dbReference>
<proteinExistence type="predicted"/>